<dbReference type="FunFam" id="3.90.15.10:FF:000003">
    <property type="entry name" value="DNA topoisomerase I"/>
    <property type="match status" value="1"/>
</dbReference>
<dbReference type="InterPro" id="IPR025834">
    <property type="entry name" value="TopoI_C_dom"/>
</dbReference>
<dbReference type="Gene3D" id="3.90.15.10">
    <property type="entry name" value="Topoisomerase I, Chain A, domain 3"/>
    <property type="match status" value="1"/>
</dbReference>
<dbReference type="InterPro" id="IPR018521">
    <property type="entry name" value="TopoIB_AS"/>
</dbReference>
<dbReference type="SMART" id="SM00435">
    <property type="entry name" value="TOPEUc"/>
    <property type="match status" value="1"/>
</dbReference>
<dbReference type="GO" id="GO:0006260">
    <property type="term" value="P:DNA replication"/>
    <property type="evidence" value="ECO:0007669"/>
    <property type="project" value="TreeGrafter"/>
</dbReference>
<evidence type="ECO:0000259" key="9">
    <source>
        <dbReference type="SMART" id="SM00435"/>
    </source>
</evidence>
<keyword evidence="4 6" id="KW-0238">DNA-binding</keyword>
<feature type="domain" description="DNA topoisomerase I eukaryotic-type" evidence="9">
    <location>
        <begin position="319"/>
        <end position="768"/>
    </location>
</feature>
<evidence type="ECO:0000313" key="10">
    <source>
        <dbReference type="EMBL" id="KAJ2851740.1"/>
    </source>
</evidence>
<keyword evidence="5 6" id="KW-0413">Isomerase</keyword>
<sequence>MSSSDSEDQIPLSARLGYNQVATTRSVSSSDDDEDNVPLAMRTKISPAKRKNESDSESDTPLSSKVKPKANGNAAKKQKPQPKAKAANGKSKASAKPRVPKDSTVKVKKEPNTKKEPKVKKEPTPKSEPTVVKKIVDRKPLIKAESTASAGSQNGSEGSDDDYKWWLEQKDDDGPKWTTLEHNGVLFPPDYVPHGIPLVYKGAEITMPPPVEEVATFFAAVLGTDHAVNKVFQQNFFNDFVEIAEQHMDKHPFKEFKHCDFSRIRSHLDEQSAKRKAMTKEEKETQKKERQEIEEKYMYCTLDGRREKVGNFRIEPPSLFRGRGAHPKTGKLKRRVMPEQVTINIGPDAKIPDPPPGHRWGKVTHDNTVTWLATWKENINNSIKYVFLAAGSSLKGQSDLRKFEKARSLVTCIDGIRKQYTKDLKSKVMAERQRATALYLIDRFALRAGNEKGDDEADTVGCCSLRCEHIKLESPNIVHFDFLGKDSIRYQRTTEVDKQVWKNLRMFMRGLAKSDSDMLFDRLTTASLNKHLQTLMPGLTAKVFRTFNASFVFQQQLQNTPKGGTEAEKLLAYNRANRDVAVLCNHQRSVPKSFQNQMSRIEDKLFGVRYQRKLLKDYLLEVAPDLKKKHPEVLVKDIGIGAKEIKEYLLSVCELDREKVTKKFARDNEKLKEAKEPELPQSTLDEQLKAIDDREKSIKDGTYEPELPVAKNATTDKILEKIEKLTQRINSIEVDKIDKDENKATALSTSKVNYIDPRISIAWCKKYNVPLEKIFNKTLREKFTWAMGVDSEWTF</sequence>
<dbReference type="SUPFAM" id="SSF56349">
    <property type="entry name" value="DNA breaking-rejoining enzymes"/>
    <property type="match status" value="1"/>
</dbReference>
<reference evidence="10" key="1">
    <citation type="submission" date="2022-07" db="EMBL/GenBank/DDBJ databases">
        <title>Phylogenomic reconstructions and comparative analyses of Kickxellomycotina fungi.</title>
        <authorList>
            <person name="Reynolds N.K."/>
            <person name="Stajich J.E."/>
            <person name="Barry K."/>
            <person name="Grigoriev I.V."/>
            <person name="Crous P."/>
            <person name="Smith M.E."/>
        </authorList>
    </citation>
    <scope>NUCLEOTIDE SEQUENCE</scope>
    <source>
        <strain evidence="10">NRRL 1566</strain>
    </source>
</reference>
<dbReference type="GO" id="GO:0003917">
    <property type="term" value="F:DNA topoisomerase type I (single strand cut, ATP-independent) activity"/>
    <property type="evidence" value="ECO:0007669"/>
    <property type="project" value="UniProtKB-UniRule"/>
</dbReference>
<dbReference type="InterPro" id="IPR008336">
    <property type="entry name" value="TopoI_DNA-bd_euk"/>
</dbReference>
<dbReference type="GO" id="GO:0006265">
    <property type="term" value="P:DNA topological change"/>
    <property type="evidence" value="ECO:0007669"/>
    <property type="project" value="UniProtKB-UniRule"/>
</dbReference>
<dbReference type="CDD" id="cd00659">
    <property type="entry name" value="Topo_IB_C"/>
    <property type="match status" value="1"/>
</dbReference>
<comment type="function">
    <text evidence="7">Releases the supercoiling and torsional tension of DNA introduced during the DNA replication and transcription by transiently cleaving and rejoining one strand of the DNA duplex. Introduces a single-strand break via transesterification at the specific target site 5'-[CT]CCTTp site in duplex DNA. The scissile phosphodiester is attacked by the catalytic tyrosine of the enzyme, resulting in the formation of a DNA-(3'-phosphotyrosyl)-enzyme intermediate and the expulsion of a 5'-OH DNA strand. The free DNA strand then undergoes passage around the unbroken strand thus removing DNA supercoils. Finally, in the religation step, the DNA 5'-OH attacks the covalent intermediate to expel the active-site tyrosine and restore the DNA phosphodiester backbone.</text>
</comment>
<dbReference type="PRINTS" id="PR00416">
    <property type="entry name" value="EUTPISMRASEI"/>
</dbReference>
<evidence type="ECO:0000256" key="4">
    <source>
        <dbReference type="ARBA" id="ARBA00023125"/>
    </source>
</evidence>
<dbReference type="OrthoDB" id="47179at2759"/>
<feature type="active site" description="O-(3'-phospho-DNA)-tyrosine intermediate" evidence="6">
    <location>
        <position position="754"/>
    </location>
</feature>
<dbReference type="GO" id="GO:0005730">
    <property type="term" value="C:nucleolus"/>
    <property type="evidence" value="ECO:0007669"/>
    <property type="project" value="TreeGrafter"/>
</dbReference>
<dbReference type="InterPro" id="IPR001631">
    <property type="entry name" value="TopoI"/>
</dbReference>
<evidence type="ECO:0000256" key="1">
    <source>
        <dbReference type="ARBA" id="ARBA00000213"/>
    </source>
</evidence>
<gene>
    <name evidence="10" type="primary">TOP1</name>
    <name evidence="10" type="ORF">IWW36_000885</name>
</gene>
<dbReference type="SUPFAM" id="SSF56741">
    <property type="entry name" value="Eukaryotic DNA topoisomerase I, N-terminal DNA-binding fragment"/>
    <property type="match status" value="1"/>
</dbReference>
<feature type="region of interest" description="Disordered" evidence="8">
    <location>
        <begin position="1"/>
        <end position="139"/>
    </location>
</feature>
<dbReference type="GO" id="GO:0005694">
    <property type="term" value="C:chromosome"/>
    <property type="evidence" value="ECO:0007669"/>
    <property type="project" value="InterPro"/>
</dbReference>
<keyword evidence="11" id="KW-1185">Reference proteome</keyword>
<comment type="catalytic activity">
    <reaction evidence="1 6 7">
        <text>ATP-independent breakage of single-stranded DNA, followed by passage and rejoining.</text>
        <dbReference type="EC" id="5.6.2.1"/>
    </reaction>
</comment>
<dbReference type="Gene3D" id="1.10.10.41">
    <property type="entry name" value="Yeast DNA topoisomerase - domain 1"/>
    <property type="match status" value="1"/>
</dbReference>
<dbReference type="Proteomes" id="UP001139887">
    <property type="component" value="Unassembled WGS sequence"/>
</dbReference>
<dbReference type="InterPro" id="IPR014711">
    <property type="entry name" value="TopoI_cat_a-hlx-sub_euk"/>
</dbReference>
<dbReference type="Gene3D" id="2.170.11.10">
    <property type="entry name" value="DNA Topoisomerase I, domain 2"/>
    <property type="match status" value="1"/>
</dbReference>
<feature type="compositionally biased region" description="Low complexity" evidence="8">
    <location>
        <begin position="83"/>
        <end position="96"/>
    </location>
</feature>
<dbReference type="InterPro" id="IPR013500">
    <property type="entry name" value="TopoI_cat_euk"/>
</dbReference>
<dbReference type="PANTHER" id="PTHR10290">
    <property type="entry name" value="DNA TOPOISOMERASE I"/>
    <property type="match status" value="1"/>
</dbReference>
<evidence type="ECO:0000256" key="5">
    <source>
        <dbReference type="ARBA" id="ARBA00023235"/>
    </source>
</evidence>
<dbReference type="FunFam" id="2.170.11.10:FF:000001">
    <property type="entry name" value="DNA topoisomerase I"/>
    <property type="match status" value="1"/>
</dbReference>
<dbReference type="InterPro" id="IPR014727">
    <property type="entry name" value="TopoI_cat_a/b-sub_euk"/>
</dbReference>
<dbReference type="InterPro" id="IPR036202">
    <property type="entry name" value="TopoI_DNA-bd_euk_N_sf"/>
</dbReference>
<evidence type="ECO:0000256" key="6">
    <source>
        <dbReference type="PROSITE-ProRule" id="PRU01382"/>
    </source>
</evidence>
<evidence type="ECO:0000313" key="11">
    <source>
        <dbReference type="Proteomes" id="UP001139887"/>
    </source>
</evidence>
<dbReference type="AlphaFoldDB" id="A0A9W8IA26"/>
<dbReference type="InterPro" id="IPR051062">
    <property type="entry name" value="Topoisomerase_IB"/>
</dbReference>
<dbReference type="GO" id="GO:0003677">
    <property type="term" value="F:DNA binding"/>
    <property type="evidence" value="ECO:0007669"/>
    <property type="project" value="UniProtKB-UniRule"/>
</dbReference>
<evidence type="ECO:0000256" key="2">
    <source>
        <dbReference type="ARBA" id="ARBA00006645"/>
    </source>
</evidence>
<dbReference type="InterPro" id="IPR013499">
    <property type="entry name" value="TopoI_euk"/>
</dbReference>
<comment type="similarity">
    <text evidence="2 6 7">Belongs to the type IB topoisomerase family.</text>
</comment>
<dbReference type="Pfam" id="PF14370">
    <property type="entry name" value="Topo_C_assoc"/>
    <property type="match status" value="1"/>
</dbReference>
<dbReference type="Pfam" id="PF01028">
    <property type="entry name" value="Topoisom_I"/>
    <property type="match status" value="1"/>
</dbReference>
<evidence type="ECO:0000256" key="8">
    <source>
        <dbReference type="SAM" id="MobiDB-lite"/>
    </source>
</evidence>
<dbReference type="GO" id="GO:0007059">
    <property type="term" value="P:chromosome segregation"/>
    <property type="evidence" value="ECO:0007669"/>
    <property type="project" value="TreeGrafter"/>
</dbReference>
<dbReference type="InterPro" id="IPR013030">
    <property type="entry name" value="DNA_topo_DNA_db_N_dom2"/>
</dbReference>
<dbReference type="EC" id="5.6.2.1" evidence="7"/>
<dbReference type="PROSITE" id="PS52038">
    <property type="entry name" value="TOPO_IB_2"/>
    <property type="match status" value="1"/>
</dbReference>
<evidence type="ECO:0000256" key="7">
    <source>
        <dbReference type="RuleBase" id="RU365101"/>
    </source>
</evidence>
<feature type="compositionally biased region" description="Basic and acidic residues" evidence="8">
    <location>
        <begin position="99"/>
        <end position="125"/>
    </location>
</feature>
<dbReference type="PROSITE" id="PS00176">
    <property type="entry name" value="TOPO_IB_1"/>
    <property type="match status" value="1"/>
</dbReference>
<dbReference type="PANTHER" id="PTHR10290:SF3">
    <property type="entry name" value="DNA TOPOISOMERASE 1"/>
    <property type="match status" value="1"/>
</dbReference>
<dbReference type="InterPro" id="IPR011010">
    <property type="entry name" value="DNA_brk_join_enz"/>
</dbReference>
<comment type="caution">
    <text evidence="10">The sequence shown here is derived from an EMBL/GenBank/DDBJ whole genome shotgun (WGS) entry which is preliminary data.</text>
</comment>
<dbReference type="CDD" id="cd00660">
    <property type="entry name" value="Topoisomer_IB_N"/>
    <property type="match status" value="1"/>
</dbReference>
<proteinExistence type="inferred from homology"/>
<dbReference type="Pfam" id="PF02919">
    <property type="entry name" value="Topoisom_I_N"/>
    <property type="match status" value="1"/>
</dbReference>
<accession>A0A9W8IA26</accession>
<evidence type="ECO:0000256" key="3">
    <source>
        <dbReference type="ARBA" id="ARBA00023029"/>
    </source>
</evidence>
<feature type="region of interest" description="Disordered" evidence="8">
    <location>
        <begin position="270"/>
        <end position="290"/>
    </location>
</feature>
<protein>
    <recommendedName>
        <fullName evidence="7">DNA topoisomerase I</fullName>
        <ecNumber evidence="7">5.6.2.1</ecNumber>
    </recommendedName>
    <alternativeName>
        <fullName evidence="7">DNA topoisomerase 1</fullName>
    </alternativeName>
</protein>
<dbReference type="Gene3D" id="1.10.132.10">
    <property type="match status" value="1"/>
</dbReference>
<dbReference type="InterPro" id="IPR013034">
    <property type="entry name" value="DNA_topo_DNA_db_N_dom1"/>
</dbReference>
<organism evidence="10 11">
    <name type="scientific">Coemansia brasiliensis</name>
    <dbReference type="NCBI Taxonomy" id="2650707"/>
    <lineage>
        <taxon>Eukaryota</taxon>
        <taxon>Fungi</taxon>
        <taxon>Fungi incertae sedis</taxon>
        <taxon>Zoopagomycota</taxon>
        <taxon>Kickxellomycotina</taxon>
        <taxon>Kickxellomycetes</taxon>
        <taxon>Kickxellales</taxon>
        <taxon>Kickxellaceae</taxon>
        <taxon>Coemansia</taxon>
    </lineage>
</organism>
<dbReference type="EMBL" id="JANBUW010000009">
    <property type="protein sequence ID" value="KAJ2851740.1"/>
    <property type="molecule type" value="Genomic_DNA"/>
</dbReference>
<keyword evidence="3 6" id="KW-0799">Topoisomerase</keyword>
<name>A0A9W8IA26_9FUNG</name>